<dbReference type="Proteomes" id="UP000466554">
    <property type="component" value="Chromosome"/>
</dbReference>
<accession>A0A7I7TVJ3</accession>
<dbReference type="PANTHER" id="PTHR33371">
    <property type="entry name" value="INTERMEMBRANE PHOSPHOLIPID TRANSPORT SYSTEM BINDING PROTEIN MLAD-RELATED"/>
    <property type="match status" value="1"/>
</dbReference>
<name>A0A7I7TVJ3_MYCPF</name>
<dbReference type="InterPro" id="IPR003399">
    <property type="entry name" value="Mce/MlaD"/>
</dbReference>
<dbReference type="GO" id="GO:0005576">
    <property type="term" value="C:extracellular region"/>
    <property type="evidence" value="ECO:0007669"/>
    <property type="project" value="TreeGrafter"/>
</dbReference>
<dbReference type="AlphaFoldDB" id="A0A7I7TVJ3"/>
<dbReference type="Pfam" id="PF02470">
    <property type="entry name" value="MlaD"/>
    <property type="match status" value="1"/>
</dbReference>
<keyword evidence="1" id="KW-0732">Signal</keyword>
<dbReference type="PANTHER" id="PTHR33371:SF4">
    <property type="entry name" value="INTERMEMBRANE PHOSPHOLIPID TRANSPORT SYSTEM BINDING PROTEIN MLAD"/>
    <property type="match status" value="1"/>
</dbReference>
<dbReference type="InterPro" id="IPR052336">
    <property type="entry name" value="MlaD_Phospholipid_Transporter"/>
</dbReference>
<sequence length="374" mass="39442">MLMTVAIRKSPVKALATTLAVGVVAAAVSSCGAQATASAPSRCALMPDAIGLYVGNPVTQMGYEIGEVTAIVPQGTAVRVDFALTVNRQLPEDVRAVIRSPSIVADRALEMVGNYTGGPELTSDACVPLDRSFSPKTISQVIGSADEFLDAISADGSTNIADTISGIDRLAQNNGAGAAQLLRSSSALLDSPDQAIGDLGSITRNLAQLTTTLTELRDPVKQILLDAQQTTPDLITALDGGARMGGYHEMSNFGPLGEVVAVLETRMGDETQITLDTLSALIRKTTPHANAISDLFTPVPWWINTFANHFNNRQFHTFNIAYRPPMFRVPTHNGLALCGMMNASTPGSCADINGVPYAVDVALLQYALTEAARK</sequence>
<reference evidence="3 4" key="1">
    <citation type="journal article" date="2019" name="Emerg. Microbes Infect.">
        <title>Comprehensive subspecies identification of 175 nontuberculous mycobacteria species based on 7547 genomic profiles.</title>
        <authorList>
            <person name="Matsumoto Y."/>
            <person name="Kinjo T."/>
            <person name="Motooka D."/>
            <person name="Nabeya D."/>
            <person name="Jung N."/>
            <person name="Uechi K."/>
            <person name="Horii T."/>
            <person name="Iida T."/>
            <person name="Fujita J."/>
            <person name="Nakamura S."/>
        </authorList>
    </citation>
    <scope>NUCLEOTIDE SEQUENCE [LARGE SCALE GENOMIC DNA]</scope>
    <source>
        <strain evidence="3 4">JCM 6367</strain>
    </source>
</reference>
<evidence type="ECO:0000313" key="3">
    <source>
        <dbReference type="EMBL" id="BBY73182.1"/>
    </source>
</evidence>
<evidence type="ECO:0000256" key="1">
    <source>
        <dbReference type="SAM" id="SignalP"/>
    </source>
</evidence>
<evidence type="ECO:0000313" key="4">
    <source>
        <dbReference type="Proteomes" id="UP000466554"/>
    </source>
</evidence>
<gene>
    <name evidence="3" type="ORF">MPRF_00810</name>
</gene>
<feature type="signal peptide" evidence="1">
    <location>
        <begin position="1"/>
        <end position="35"/>
    </location>
</feature>
<evidence type="ECO:0000259" key="2">
    <source>
        <dbReference type="Pfam" id="PF02470"/>
    </source>
</evidence>
<proteinExistence type="predicted"/>
<dbReference type="EMBL" id="AP022598">
    <property type="protein sequence ID" value="BBY73182.1"/>
    <property type="molecule type" value="Genomic_DNA"/>
</dbReference>
<feature type="chain" id="PRO_5039307113" description="Mce/MlaD domain-containing protein" evidence="1">
    <location>
        <begin position="36"/>
        <end position="374"/>
    </location>
</feature>
<feature type="domain" description="Mce/MlaD" evidence="2">
    <location>
        <begin position="45"/>
        <end position="111"/>
    </location>
</feature>
<organism evidence="3 4">
    <name type="scientific">Mycolicibacterium parafortuitum</name>
    <name type="common">Mycobacterium parafortuitum</name>
    <dbReference type="NCBI Taxonomy" id="39692"/>
    <lineage>
        <taxon>Bacteria</taxon>
        <taxon>Bacillati</taxon>
        <taxon>Actinomycetota</taxon>
        <taxon>Actinomycetes</taxon>
        <taxon>Mycobacteriales</taxon>
        <taxon>Mycobacteriaceae</taxon>
        <taxon>Mycolicibacterium</taxon>
    </lineage>
</organism>
<protein>
    <recommendedName>
        <fullName evidence="2">Mce/MlaD domain-containing protein</fullName>
    </recommendedName>
</protein>